<dbReference type="Proteomes" id="UP001352223">
    <property type="component" value="Unassembled WGS sequence"/>
</dbReference>
<evidence type="ECO:0000313" key="2">
    <source>
        <dbReference type="Proteomes" id="UP001352223"/>
    </source>
</evidence>
<protein>
    <submittedName>
        <fullName evidence="1">Beta family protein</fullName>
    </submittedName>
</protein>
<comment type="caution">
    <text evidence="1">The sequence shown here is derived from an EMBL/GenBank/DDBJ whole genome shotgun (WGS) entry which is preliminary data.</text>
</comment>
<dbReference type="EMBL" id="JAOZYB010000362">
    <property type="protein sequence ID" value="MEB3966514.1"/>
    <property type="molecule type" value="Genomic_DNA"/>
</dbReference>
<reference evidence="1 2" key="1">
    <citation type="submission" date="2022-10" db="EMBL/GenBank/DDBJ databases">
        <authorList>
            <person name="Xie J."/>
            <person name="Shen N."/>
        </authorList>
    </citation>
    <scope>NUCLEOTIDE SEQUENCE [LARGE SCALE GENOMIC DNA]</scope>
    <source>
        <strain evidence="1 2">DSM 41681</strain>
    </source>
</reference>
<dbReference type="InterPro" id="IPR025683">
    <property type="entry name" value="Protein_beta"/>
</dbReference>
<gene>
    <name evidence="1" type="ORF">OKJ48_40745</name>
</gene>
<sequence>MARPIYVPVLGTRRSTISAYESLPGRVRSRIAPLWTVVPRVAERPRGVRPDPDPDPDPVALDRWLTPRIEGLIGATEGRPGWIDAGHVEAQMGASAAALWRVTTRSGLRLVTGLERPPRLQRYVADLAFTSGRGLGIRVLLDGRAGEGQAGELSALVARLCLPAAGLDLILDLGPVVDAEESAKSALTALDLLVTLIPWRDIVLLSGGFPRPVEGLGDHSHLHVPRLDRHVYRTVRAARPTARHMLYGDYGVEEAQAANRPRADKAGPPWGLMRYTTADTFLVARAPTRGPDRAERVRAVAHGIVHDRAFRGAGHSAGERWLFDCAHGTGSRGTGNPESWIKAGHVQHMVWVVEQRSGATGA</sequence>
<name>A0ABU6CQ07_9ACTN</name>
<dbReference type="Pfam" id="PF14350">
    <property type="entry name" value="Beta_protein"/>
    <property type="match status" value="1"/>
</dbReference>
<proteinExistence type="predicted"/>
<keyword evidence="2" id="KW-1185">Reference proteome</keyword>
<accession>A0ABU6CQ07</accession>
<organism evidence="1 2">
    <name type="scientific">Streptomyces kunmingensis</name>
    <dbReference type="NCBI Taxonomy" id="68225"/>
    <lineage>
        <taxon>Bacteria</taxon>
        <taxon>Bacillati</taxon>
        <taxon>Actinomycetota</taxon>
        <taxon>Actinomycetes</taxon>
        <taxon>Kitasatosporales</taxon>
        <taxon>Streptomycetaceae</taxon>
        <taxon>Streptomyces</taxon>
    </lineage>
</organism>
<evidence type="ECO:0000313" key="1">
    <source>
        <dbReference type="EMBL" id="MEB3966514.1"/>
    </source>
</evidence>
<dbReference type="RefSeq" id="WP_324775870.1">
    <property type="nucleotide sequence ID" value="NZ_BAAATS010000001.1"/>
</dbReference>